<evidence type="ECO:0000313" key="3">
    <source>
        <dbReference type="Proteomes" id="UP000295493"/>
    </source>
</evidence>
<feature type="signal peptide" evidence="1">
    <location>
        <begin position="1"/>
        <end position="22"/>
    </location>
</feature>
<keyword evidence="3" id="KW-1185">Reference proteome</keyword>
<feature type="chain" id="PRO_5020683899" evidence="1">
    <location>
        <begin position="23"/>
        <end position="47"/>
    </location>
</feature>
<evidence type="ECO:0000313" key="2">
    <source>
        <dbReference type="EMBL" id="TDN80649.1"/>
    </source>
</evidence>
<dbReference type="AlphaFoldDB" id="A0A4R6FH00"/>
<reference evidence="2 3" key="1">
    <citation type="submission" date="2019-03" db="EMBL/GenBank/DDBJ databases">
        <title>Genomic Encyclopedia of Type Strains, Phase IV (KMG-IV): sequencing the most valuable type-strain genomes for metagenomic binning, comparative biology and taxonomic classification.</title>
        <authorList>
            <person name="Goeker M."/>
        </authorList>
    </citation>
    <scope>NUCLEOTIDE SEQUENCE [LARGE SCALE GENOMIC DNA]</scope>
    <source>
        <strain evidence="2 3">DSM 25059</strain>
    </source>
</reference>
<sequence>MKRALTALVCGTVLSGMAAAYAASLHKTGTQAIIPSAMAASSEIAQR</sequence>
<dbReference type="EMBL" id="SNWD01000009">
    <property type="protein sequence ID" value="TDN80649.1"/>
    <property type="molecule type" value="Genomic_DNA"/>
</dbReference>
<name>A0A4R6FH00_9SPHN</name>
<protein>
    <submittedName>
        <fullName evidence="2">Uncharacterized protein</fullName>
    </submittedName>
</protein>
<keyword evidence="1" id="KW-0732">Signal</keyword>
<comment type="caution">
    <text evidence="2">The sequence shown here is derived from an EMBL/GenBank/DDBJ whole genome shotgun (WGS) entry which is preliminary data.</text>
</comment>
<gene>
    <name evidence="2" type="ORF">EV664_10939</name>
</gene>
<proteinExistence type="predicted"/>
<dbReference type="Proteomes" id="UP000295493">
    <property type="component" value="Unassembled WGS sequence"/>
</dbReference>
<evidence type="ECO:0000256" key="1">
    <source>
        <dbReference type="SAM" id="SignalP"/>
    </source>
</evidence>
<dbReference type="RefSeq" id="WP_162848849.1">
    <property type="nucleotide sequence ID" value="NZ_BMLU01000009.1"/>
</dbReference>
<organism evidence="2 3">
    <name type="scientific">Stakelama pacifica</name>
    <dbReference type="NCBI Taxonomy" id="517720"/>
    <lineage>
        <taxon>Bacteria</taxon>
        <taxon>Pseudomonadati</taxon>
        <taxon>Pseudomonadota</taxon>
        <taxon>Alphaproteobacteria</taxon>
        <taxon>Sphingomonadales</taxon>
        <taxon>Sphingomonadaceae</taxon>
        <taxon>Stakelama</taxon>
    </lineage>
</organism>
<accession>A0A4R6FH00</accession>